<evidence type="ECO:0000313" key="2">
    <source>
        <dbReference type="Proteomes" id="UP000285310"/>
    </source>
</evidence>
<evidence type="ECO:0000313" key="1">
    <source>
        <dbReference type="EMBL" id="ROO25651.1"/>
    </source>
</evidence>
<name>A0A423PJ85_9GAMM</name>
<protein>
    <submittedName>
        <fullName evidence="1">Uncharacterized protein</fullName>
    </submittedName>
</protein>
<dbReference type="RefSeq" id="WP_123658972.1">
    <property type="nucleotide sequence ID" value="NZ_AYKG01000045.1"/>
</dbReference>
<gene>
    <name evidence="1" type="ORF">SAJA_12530</name>
</gene>
<dbReference type="EMBL" id="AYKG01000045">
    <property type="protein sequence ID" value="ROO25651.1"/>
    <property type="molecule type" value="Genomic_DNA"/>
</dbReference>
<accession>A0A423PJ85</accession>
<dbReference type="InParanoid" id="A0A423PJ85"/>
<keyword evidence="2" id="KW-1185">Reference proteome</keyword>
<dbReference type="AlphaFoldDB" id="A0A423PJ85"/>
<sequence length="149" mass="17149">MDATSGNRNPSEPLTTVGELRDELQQYNDKMPLAQAIQTYVKRSDDLASTSVAVVPATDTLYPEAEARDAEDRGELYLHEVGHVNEQGFRLWRMLMPKDLERLGYDLEDPEDRRYLFESDDLEDVTFKNGSEVCDQDLEQYREALDRAE</sequence>
<proteinExistence type="predicted"/>
<dbReference type="Proteomes" id="UP000285310">
    <property type="component" value="Unassembled WGS sequence"/>
</dbReference>
<organism evidence="1 2">
    <name type="scientific">Salinisphaera japonica YTM-1</name>
    <dbReference type="NCBI Taxonomy" id="1209778"/>
    <lineage>
        <taxon>Bacteria</taxon>
        <taxon>Pseudomonadati</taxon>
        <taxon>Pseudomonadota</taxon>
        <taxon>Gammaproteobacteria</taxon>
        <taxon>Salinisphaerales</taxon>
        <taxon>Salinisphaeraceae</taxon>
        <taxon>Salinisphaera</taxon>
    </lineage>
</organism>
<comment type="caution">
    <text evidence="1">The sequence shown here is derived from an EMBL/GenBank/DDBJ whole genome shotgun (WGS) entry which is preliminary data.</text>
</comment>
<reference evidence="1 2" key="1">
    <citation type="submission" date="2013-10" db="EMBL/GenBank/DDBJ databases">
        <title>Salinisphaera japonica YTM-1 Genome Sequencing.</title>
        <authorList>
            <person name="Lai Q."/>
            <person name="Li C."/>
            <person name="Shao Z."/>
        </authorList>
    </citation>
    <scope>NUCLEOTIDE SEQUENCE [LARGE SCALE GENOMIC DNA]</scope>
    <source>
        <strain evidence="1 2">YTM-1</strain>
    </source>
</reference>